<proteinExistence type="inferred from homology"/>
<evidence type="ECO:0000256" key="5">
    <source>
        <dbReference type="ARBA" id="ARBA00038052"/>
    </source>
</evidence>
<dbReference type="PROSITE" id="PS51263">
    <property type="entry name" value="ADF_H"/>
    <property type="match status" value="1"/>
</dbReference>
<dbReference type="InterPro" id="IPR002108">
    <property type="entry name" value="ADF-H"/>
</dbReference>
<dbReference type="PANTHER" id="PTHR10829">
    <property type="entry name" value="CORTACTIN AND DREBRIN"/>
    <property type="match status" value="1"/>
</dbReference>
<evidence type="ECO:0000256" key="4">
    <source>
        <dbReference type="ARBA" id="ARBA00023212"/>
    </source>
</evidence>
<evidence type="ECO:0000256" key="3">
    <source>
        <dbReference type="ARBA" id="ARBA00023203"/>
    </source>
</evidence>
<dbReference type="CDD" id="cd11282">
    <property type="entry name" value="ADF_coactosin_like"/>
    <property type="match status" value="1"/>
</dbReference>
<evidence type="ECO:0000256" key="2">
    <source>
        <dbReference type="ARBA" id="ARBA00022490"/>
    </source>
</evidence>
<dbReference type="InterPro" id="IPR029006">
    <property type="entry name" value="ADF-H/Gelsolin-like_dom_sf"/>
</dbReference>
<dbReference type="GO" id="GO:0005884">
    <property type="term" value="C:actin filament"/>
    <property type="evidence" value="ECO:0007669"/>
    <property type="project" value="TreeGrafter"/>
</dbReference>
<dbReference type="Pfam" id="PF00241">
    <property type="entry name" value="Cofilin_ADF"/>
    <property type="match status" value="1"/>
</dbReference>
<protein>
    <submittedName>
        <fullName evidence="7">Actin depolymerizing protein</fullName>
    </submittedName>
</protein>
<accession>A0A9W9B389</accession>
<name>A0A9W9B389_9AGAR</name>
<dbReference type="GO" id="GO:0051015">
    <property type="term" value="F:actin filament binding"/>
    <property type="evidence" value="ECO:0007669"/>
    <property type="project" value="TreeGrafter"/>
</dbReference>
<evidence type="ECO:0000256" key="1">
    <source>
        <dbReference type="ARBA" id="ARBA00004245"/>
    </source>
</evidence>
<organism evidence="7 8">
    <name type="scientific">Lentinula lateritia</name>
    <dbReference type="NCBI Taxonomy" id="40482"/>
    <lineage>
        <taxon>Eukaryota</taxon>
        <taxon>Fungi</taxon>
        <taxon>Dikarya</taxon>
        <taxon>Basidiomycota</taxon>
        <taxon>Agaricomycotina</taxon>
        <taxon>Agaricomycetes</taxon>
        <taxon>Agaricomycetidae</taxon>
        <taxon>Agaricales</taxon>
        <taxon>Marasmiineae</taxon>
        <taxon>Omphalotaceae</taxon>
        <taxon>Lentinula</taxon>
    </lineage>
</organism>
<dbReference type="EMBL" id="JANVFS010000001">
    <property type="protein sequence ID" value="KAJ4495750.1"/>
    <property type="molecule type" value="Genomic_DNA"/>
</dbReference>
<dbReference type="SMART" id="SM00102">
    <property type="entry name" value="ADF"/>
    <property type="match status" value="1"/>
</dbReference>
<keyword evidence="4" id="KW-0206">Cytoskeleton</keyword>
<dbReference type="OrthoDB" id="20822at2759"/>
<dbReference type="FunFam" id="3.40.20.10:FF:000018">
    <property type="entry name" value="Coactosin-like 1"/>
    <property type="match status" value="1"/>
</dbReference>
<evidence type="ECO:0000313" key="8">
    <source>
        <dbReference type="Proteomes" id="UP001150238"/>
    </source>
</evidence>
<comment type="caution">
    <text evidence="7">The sequence shown here is derived from an EMBL/GenBank/DDBJ whole genome shotgun (WGS) entry which is preliminary data.</text>
</comment>
<dbReference type="Proteomes" id="UP001150238">
    <property type="component" value="Unassembled WGS sequence"/>
</dbReference>
<dbReference type="AlphaFoldDB" id="A0A9W9B389"/>
<feature type="domain" description="ADF-H" evidence="6">
    <location>
        <begin position="1"/>
        <end position="134"/>
    </location>
</feature>
<dbReference type="GO" id="GO:0030833">
    <property type="term" value="P:regulation of actin filament polymerization"/>
    <property type="evidence" value="ECO:0007669"/>
    <property type="project" value="TreeGrafter"/>
</dbReference>
<dbReference type="PANTHER" id="PTHR10829:SF56">
    <property type="entry name" value="ADF-H DOMAIN-CONTAINING PROTEIN"/>
    <property type="match status" value="1"/>
</dbReference>
<evidence type="ECO:0000259" key="6">
    <source>
        <dbReference type="PROSITE" id="PS51263"/>
    </source>
</evidence>
<comment type="subcellular location">
    <subcellularLocation>
        <location evidence="1">Cytoplasm</location>
        <location evidence="1">Cytoskeleton</location>
    </subcellularLocation>
</comment>
<dbReference type="GO" id="GO:0030427">
    <property type="term" value="C:site of polarized growth"/>
    <property type="evidence" value="ECO:0007669"/>
    <property type="project" value="TreeGrafter"/>
</dbReference>
<dbReference type="GO" id="GO:0030864">
    <property type="term" value="C:cortical actin cytoskeleton"/>
    <property type="evidence" value="ECO:0007669"/>
    <property type="project" value="TreeGrafter"/>
</dbReference>
<gene>
    <name evidence="7" type="ORF">C8J55DRAFT_494769</name>
</gene>
<keyword evidence="2" id="KW-0963">Cytoplasm</keyword>
<reference evidence="7" key="1">
    <citation type="submission" date="2022-08" db="EMBL/GenBank/DDBJ databases">
        <authorList>
            <consortium name="DOE Joint Genome Institute"/>
            <person name="Min B."/>
            <person name="Riley R."/>
            <person name="Sierra-Patev S."/>
            <person name="Naranjo-Ortiz M."/>
            <person name="Looney B."/>
            <person name="Konkel Z."/>
            <person name="Slot J.C."/>
            <person name="Sakamoto Y."/>
            <person name="Steenwyk J.L."/>
            <person name="Rokas A."/>
            <person name="Carro J."/>
            <person name="Camarero S."/>
            <person name="Ferreira P."/>
            <person name="Molpeceres G."/>
            <person name="Ruiz-Duenas F.J."/>
            <person name="Serrano A."/>
            <person name="Henrissat B."/>
            <person name="Drula E."/>
            <person name="Hughes K.W."/>
            <person name="Mata J.L."/>
            <person name="Ishikawa N.K."/>
            <person name="Vargas-Isla R."/>
            <person name="Ushijima S."/>
            <person name="Smith C.A."/>
            <person name="Ahrendt S."/>
            <person name="Andreopoulos W."/>
            <person name="He G."/>
            <person name="Labutti K."/>
            <person name="Lipzen A."/>
            <person name="Ng V."/>
            <person name="Sandor L."/>
            <person name="Barry K."/>
            <person name="Martinez A.T."/>
            <person name="Xiao Y."/>
            <person name="Gibbons J.G."/>
            <person name="Terashima K."/>
            <person name="Hibbett D.S."/>
            <person name="Grigoriev I.V."/>
        </authorList>
    </citation>
    <scope>NUCLEOTIDE SEQUENCE</scope>
    <source>
        <strain evidence="7">Sp2 HRB7682 ss15</strain>
    </source>
</reference>
<keyword evidence="3" id="KW-0009">Actin-binding</keyword>
<sequence length="144" mass="16275">MAELSDPQITEAYQDVRSDKTDTNWLLIDYESDRSDTLKLTQTGTGGLAELREVLDDSRASYAYVRVQYSNDKESIREKFVLIVWIGPRCKLMRKAKISVHAADVKAVLRVYSFEVAAQEKDDINEDPIVLRLRKAGGASYDGV</sequence>
<dbReference type="Gene3D" id="3.40.20.10">
    <property type="entry name" value="Severin"/>
    <property type="match status" value="1"/>
</dbReference>
<dbReference type="SUPFAM" id="SSF55753">
    <property type="entry name" value="Actin depolymerizing proteins"/>
    <property type="match status" value="1"/>
</dbReference>
<reference evidence="7" key="2">
    <citation type="journal article" date="2023" name="Proc. Natl. Acad. Sci. U.S.A.">
        <title>A global phylogenomic analysis of the shiitake genus Lentinula.</title>
        <authorList>
            <person name="Sierra-Patev S."/>
            <person name="Min B."/>
            <person name="Naranjo-Ortiz M."/>
            <person name="Looney B."/>
            <person name="Konkel Z."/>
            <person name="Slot J.C."/>
            <person name="Sakamoto Y."/>
            <person name="Steenwyk J.L."/>
            <person name="Rokas A."/>
            <person name="Carro J."/>
            <person name="Camarero S."/>
            <person name="Ferreira P."/>
            <person name="Molpeceres G."/>
            <person name="Ruiz-Duenas F.J."/>
            <person name="Serrano A."/>
            <person name="Henrissat B."/>
            <person name="Drula E."/>
            <person name="Hughes K.W."/>
            <person name="Mata J.L."/>
            <person name="Ishikawa N.K."/>
            <person name="Vargas-Isla R."/>
            <person name="Ushijima S."/>
            <person name="Smith C.A."/>
            <person name="Donoghue J."/>
            <person name="Ahrendt S."/>
            <person name="Andreopoulos W."/>
            <person name="He G."/>
            <person name="LaButti K."/>
            <person name="Lipzen A."/>
            <person name="Ng V."/>
            <person name="Riley R."/>
            <person name="Sandor L."/>
            <person name="Barry K."/>
            <person name="Martinez A.T."/>
            <person name="Xiao Y."/>
            <person name="Gibbons J.G."/>
            <person name="Terashima K."/>
            <person name="Grigoriev I.V."/>
            <person name="Hibbett D."/>
        </authorList>
    </citation>
    <scope>NUCLEOTIDE SEQUENCE</scope>
    <source>
        <strain evidence="7">Sp2 HRB7682 ss15</strain>
    </source>
</reference>
<comment type="similarity">
    <text evidence="5">Belongs to the actin-binding proteins ADF family. Coactosin subfamily.</text>
</comment>
<evidence type="ECO:0000313" key="7">
    <source>
        <dbReference type="EMBL" id="KAJ4495750.1"/>
    </source>
</evidence>